<accession>A0A6G1DLN7</accession>
<feature type="compositionally biased region" description="Basic and acidic residues" evidence="1">
    <location>
        <begin position="88"/>
        <end position="97"/>
    </location>
</feature>
<dbReference type="EMBL" id="SPHZ02000006">
    <property type="protein sequence ID" value="KAF0913321.1"/>
    <property type="molecule type" value="Genomic_DNA"/>
</dbReference>
<evidence type="ECO:0000313" key="2">
    <source>
        <dbReference type="EMBL" id="KAF0913321.1"/>
    </source>
</evidence>
<gene>
    <name evidence="2" type="ORF">E2562_021970</name>
</gene>
<comment type="caution">
    <text evidence="2">The sequence shown here is derived from an EMBL/GenBank/DDBJ whole genome shotgun (WGS) entry which is preliminary data.</text>
</comment>
<proteinExistence type="predicted"/>
<dbReference type="AlphaFoldDB" id="A0A6G1DLN7"/>
<evidence type="ECO:0000256" key="1">
    <source>
        <dbReference type="SAM" id="MobiDB-lite"/>
    </source>
</evidence>
<dbReference type="Proteomes" id="UP000479710">
    <property type="component" value="Unassembled WGS sequence"/>
</dbReference>
<organism evidence="2 3">
    <name type="scientific">Oryza meyeriana var. granulata</name>
    <dbReference type="NCBI Taxonomy" id="110450"/>
    <lineage>
        <taxon>Eukaryota</taxon>
        <taxon>Viridiplantae</taxon>
        <taxon>Streptophyta</taxon>
        <taxon>Embryophyta</taxon>
        <taxon>Tracheophyta</taxon>
        <taxon>Spermatophyta</taxon>
        <taxon>Magnoliopsida</taxon>
        <taxon>Liliopsida</taxon>
        <taxon>Poales</taxon>
        <taxon>Poaceae</taxon>
        <taxon>BOP clade</taxon>
        <taxon>Oryzoideae</taxon>
        <taxon>Oryzeae</taxon>
        <taxon>Oryzinae</taxon>
        <taxon>Oryza</taxon>
        <taxon>Oryza meyeriana</taxon>
    </lineage>
</organism>
<protein>
    <submittedName>
        <fullName evidence="2">Uncharacterized protein</fullName>
    </submittedName>
</protein>
<keyword evidence="3" id="KW-1185">Reference proteome</keyword>
<evidence type="ECO:0000313" key="3">
    <source>
        <dbReference type="Proteomes" id="UP000479710"/>
    </source>
</evidence>
<feature type="region of interest" description="Disordered" evidence="1">
    <location>
        <begin position="31"/>
        <end position="57"/>
    </location>
</feature>
<name>A0A6G1DLN7_9ORYZ</name>
<sequence>MANVVASSHKLHLLSTHAGCGHNKCRCRSALGLPNNNQLGAEAEESPPTPSSSSMASTVVLLPVAEIDAGKGQEDGVGRSGEAMLKPAPDEAYKGGR</sequence>
<reference evidence="2 3" key="1">
    <citation type="submission" date="2019-11" db="EMBL/GenBank/DDBJ databases">
        <title>Whole genome sequence of Oryza granulata.</title>
        <authorList>
            <person name="Li W."/>
        </authorList>
    </citation>
    <scope>NUCLEOTIDE SEQUENCE [LARGE SCALE GENOMIC DNA]</scope>
    <source>
        <strain evidence="3">cv. Menghai</strain>
        <tissue evidence="2">Leaf</tissue>
    </source>
</reference>
<feature type="region of interest" description="Disordered" evidence="1">
    <location>
        <begin position="69"/>
        <end position="97"/>
    </location>
</feature>